<dbReference type="InterPro" id="IPR003473">
    <property type="entry name" value="NadA"/>
</dbReference>
<dbReference type="Proteomes" id="UP000177230">
    <property type="component" value="Unassembled WGS sequence"/>
</dbReference>
<dbReference type="Gene3D" id="3.40.50.10800">
    <property type="entry name" value="NadA-like"/>
    <property type="match status" value="3"/>
</dbReference>
<dbReference type="PANTHER" id="PTHR30573:SF0">
    <property type="entry name" value="QUINOLINATE SYNTHASE, CHLOROPLASTIC"/>
    <property type="match status" value="1"/>
</dbReference>
<keyword evidence="6 14" id="KW-0963">Cytoplasm</keyword>
<comment type="catalytic activity">
    <reaction evidence="12">
        <text>iminosuccinate + dihydroxyacetone phosphate = quinolinate + phosphate + 2 H2O + H(+)</text>
        <dbReference type="Rhea" id="RHEA:25888"/>
        <dbReference type="ChEBI" id="CHEBI:15377"/>
        <dbReference type="ChEBI" id="CHEBI:15378"/>
        <dbReference type="ChEBI" id="CHEBI:29959"/>
        <dbReference type="ChEBI" id="CHEBI:43474"/>
        <dbReference type="ChEBI" id="CHEBI:57642"/>
        <dbReference type="ChEBI" id="CHEBI:77875"/>
        <dbReference type="EC" id="2.5.1.72"/>
    </reaction>
    <physiologicalReaction direction="left-to-right" evidence="12">
        <dbReference type="Rhea" id="RHEA:25889"/>
    </physiologicalReaction>
</comment>
<dbReference type="HAMAP" id="MF_00568">
    <property type="entry name" value="NadA_type2"/>
    <property type="match status" value="1"/>
</dbReference>
<keyword evidence="5 14" id="KW-0004">4Fe-4S</keyword>
<keyword evidence="7 14" id="KW-0662">Pyridine nucleotide biosynthesis</keyword>
<dbReference type="NCBIfam" id="TIGR00550">
    <property type="entry name" value="nadA"/>
    <property type="match status" value="1"/>
</dbReference>
<evidence type="ECO:0000313" key="15">
    <source>
        <dbReference type="EMBL" id="OGF11926.1"/>
    </source>
</evidence>
<organism evidence="15 16">
    <name type="scientific">Candidatus Edwardsbacteria bacterium GWF2_54_11</name>
    <dbReference type="NCBI Taxonomy" id="1817851"/>
    <lineage>
        <taxon>Bacteria</taxon>
        <taxon>Candidatus Edwardsiibacteriota</taxon>
    </lineage>
</organism>
<feature type="binding site" evidence="14">
    <location>
        <position position="180"/>
    </location>
    <ligand>
        <name>[4Fe-4S] cluster</name>
        <dbReference type="ChEBI" id="CHEBI:49883"/>
    </ligand>
</feature>
<keyword evidence="9 14" id="KW-0479">Metal-binding</keyword>
<sequence length="321" mass="35424">MTLEEYQRSSDDELYKIISRLKEERDAVFLVHNYQVLPVQRLADFIGDSLALAQAAVKVKAKTIVFCGVHFMAESAKLLNPEKTVLLPDRVAGCPMADMVTPEALRQAREKHNNPIVVTYVNSTAAVKAESDICCTSSNAVEIINSLPADREILFVPDKNLGAYAAKKTGRKLILWPGHCYVHNRFTVQDVINAREEHPGATVMVHPECPPEVIEQADMAASTSGMVQAVKEHPEIEEWVVGTEQGLIDQLAAANPQKGIYPLAANAVCRNMKMITLAKAAWALENQKYEITVPAEVAEKARLALERMLEITKQTSPLPLS</sequence>
<dbReference type="GO" id="GO:0005737">
    <property type="term" value="C:cytoplasm"/>
    <property type="evidence" value="ECO:0007669"/>
    <property type="project" value="UniProtKB-SubCell"/>
</dbReference>
<comment type="similarity">
    <text evidence="14">Belongs to the quinolinate synthase family. Type 2 subfamily.</text>
</comment>
<feature type="binding site" evidence="14">
    <location>
        <begin position="206"/>
        <end position="208"/>
    </location>
    <ligand>
        <name>iminosuccinate</name>
        <dbReference type="ChEBI" id="CHEBI:77875"/>
    </ligand>
</feature>
<dbReference type="FunFam" id="3.40.50.10800:FF:000001">
    <property type="entry name" value="Quinolinate synthase A"/>
    <property type="match status" value="1"/>
</dbReference>
<gene>
    <name evidence="14" type="primary">nadA</name>
    <name evidence="15" type="ORF">A2024_02740</name>
</gene>
<evidence type="ECO:0000256" key="14">
    <source>
        <dbReference type="HAMAP-Rule" id="MF_00568"/>
    </source>
</evidence>
<dbReference type="GO" id="GO:0051539">
    <property type="term" value="F:4 iron, 4 sulfur cluster binding"/>
    <property type="evidence" value="ECO:0007669"/>
    <property type="project" value="UniProtKB-KW"/>
</dbReference>
<feature type="binding site" evidence="14">
    <location>
        <position position="137"/>
    </location>
    <ligand>
        <name>iminosuccinate</name>
        <dbReference type="ChEBI" id="CHEBI:77875"/>
    </ligand>
</feature>
<evidence type="ECO:0000256" key="8">
    <source>
        <dbReference type="ARBA" id="ARBA00022679"/>
    </source>
</evidence>
<dbReference type="InterPro" id="IPR036094">
    <property type="entry name" value="NadA_sf"/>
</dbReference>
<evidence type="ECO:0000256" key="12">
    <source>
        <dbReference type="ARBA" id="ARBA00050125"/>
    </source>
</evidence>
<feature type="binding site" evidence="14">
    <location>
        <position position="49"/>
    </location>
    <ligand>
        <name>iminosuccinate</name>
        <dbReference type="ChEBI" id="CHEBI:77875"/>
    </ligand>
</feature>
<name>A0A1F5RBV2_9BACT</name>
<dbReference type="Pfam" id="PF02445">
    <property type="entry name" value="NadA"/>
    <property type="match status" value="1"/>
</dbReference>
<comment type="cofactor">
    <cofactor evidence="14">
        <name>[4Fe-4S] cluster</name>
        <dbReference type="ChEBI" id="CHEBI:49883"/>
    </cofactor>
    <text evidence="14">Binds 1 [4Fe-4S] cluster per subunit.</text>
</comment>
<feature type="binding site" evidence="14">
    <location>
        <position position="269"/>
    </location>
    <ligand>
        <name>[4Fe-4S] cluster</name>
        <dbReference type="ChEBI" id="CHEBI:49883"/>
    </ligand>
</feature>
<dbReference type="UniPathway" id="UPA00253">
    <property type="reaction ID" value="UER00327"/>
</dbReference>
<comment type="subcellular location">
    <subcellularLocation>
        <location evidence="2 14">Cytoplasm</location>
    </subcellularLocation>
</comment>
<accession>A0A1F5RBV2</accession>
<evidence type="ECO:0000256" key="11">
    <source>
        <dbReference type="ARBA" id="ARBA00023014"/>
    </source>
</evidence>
<evidence type="ECO:0000256" key="4">
    <source>
        <dbReference type="ARBA" id="ARBA00012669"/>
    </source>
</evidence>
<dbReference type="FunFam" id="3.40.50.10800:FF:000003">
    <property type="entry name" value="Quinolinate synthase A"/>
    <property type="match status" value="1"/>
</dbReference>
<dbReference type="NCBIfam" id="NF006879">
    <property type="entry name" value="PRK09375.1-4"/>
    <property type="match status" value="1"/>
</dbReference>
<feature type="binding site" evidence="14">
    <location>
        <begin position="120"/>
        <end position="122"/>
    </location>
    <ligand>
        <name>iminosuccinate</name>
        <dbReference type="ChEBI" id="CHEBI:77875"/>
    </ligand>
</feature>
<dbReference type="EMBL" id="MFFM01000034">
    <property type="protein sequence ID" value="OGF11926.1"/>
    <property type="molecule type" value="Genomic_DNA"/>
</dbReference>
<comment type="function">
    <text evidence="1 14">Catalyzes the condensation of iminoaspartate with dihydroxyacetone phosphate to form quinolinate.</text>
</comment>
<dbReference type="NCBIfam" id="NF006878">
    <property type="entry name" value="PRK09375.1-2"/>
    <property type="match status" value="1"/>
</dbReference>
<evidence type="ECO:0000256" key="7">
    <source>
        <dbReference type="ARBA" id="ARBA00022642"/>
    </source>
</evidence>
<reference evidence="15 16" key="1">
    <citation type="journal article" date="2016" name="Nat. Commun.">
        <title>Thousands of microbial genomes shed light on interconnected biogeochemical processes in an aquifer system.</title>
        <authorList>
            <person name="Anantharaman K."/>
            <person name="Brown C.T."/>
            <person name="Hug L.A."/>
            <person name="Sharon I."/>
            <person name="Castelle C.J."/>
            <person name="Probst A.J."/>
            <person name="Thomas B.C."/>
            <person name="Singh A."/>
            <person name="Wilkins M.J."/>
            <person name="Karaoz U."/>
            <person name="Brodie E.L."/>
            <person name="Williams K.H."/>
            <person name="Hubbard S.S."/>
            <person name="Banfield J.F."/>
        </authorList>
    </citation>
    <scope>NUCLEOTIDE SEQUENCE [LARGE SCALE GENOMIC DNA]</scope>
</reference>
<keyword evidence="8 14" id="KW-0808">Transferase</keyword>
<evidence type="ECO:0000256" key="2">
    <source>
        <dbReference type="ARBA" id="ARBA00004496"/>
    </source>
</evidence>
<keyword evidence="10 14" id="KW-0408">Iron</keyword>
<feature type="binding site" evidence="14">
    <location>
        <position position="32"/>
    </location>
    <ligand>
        <name>iminosuccinate</name>
        <dbReference type="ChEBI" id="CHEBI:77875"/>
    </ligand>
</feature>
<evidence type="ECO:0000256" key="5">
    <source>
        <dbReference type="ARBA" id="ARBA00022485"/>
    </source>
</evidence>
<dbReference type="EC" id="2.5.1.72" evidence="4 14"/>
<dbReference type="AlphaFoldDB" id="A0A1F5RBV2"/>
<dbReference type="GO" id="GO:0046872">
    <property type="term" value="F:metal ion binding"/>
    <property type="evidence" value="ECO:0007669"/>
    <property type="project" value="UniProtKB-KW"/>
</dbReference>
<keyword evidence="11 14" id="KW-0411">Iron-sulfur</keyword>
<evidence type="ECO:0000256" key="10">
    <source>
        <dbReference type="ARBA" id="ARBA00023004"/>
    </source>
</evidence>
<evidence type="ECO:0000313" key="16">
    <source>
        <dbReference type="Proteomes" id="UP000177230"/>
    </source>
</evidence>
<comment type="caution">
    <text evidence="15">The sequence shown here is derived from an EMBL/GenBank/DDBJ whole genome shotgun (WGS) entry which is preliminary data.</text>
</comment>
<evidence type="ECO:0000256" key="3">
    <source>
        <dbReference type="ARBA" id="ARBA00005065"/>
    </source>
</evidence>
<evidence type="ECO:0000256" key="9">
    <source>
        <dbReference type="ARBA" id="ARBA00022723"/>
    </source>
</evidence>
<proteinExistence type="inferred from homology"/>
<dbReference type="PANTHER" id="PTHR30573">
    <property type="entry name" value="QUINOLINATE SYNTHETASE A"/>
    <property type="match status" value="1"/>
</dbReference>
<protein>
    <recommendedName>
        <fullName evidence="13 14">Quinolinate synthase</fullName>
        <ecNumber evidence="4 14">2.5.1.72</ecNumber>
    </recommendedName>
</protein>
<comment type="pathway">
    <text evidence="3 14">Cofactor biosynthesis; NAD(+) biosynthesis; quinolinate from iminoaspartate: step 1/1.</text>
</comment>
<evidence type="ECO:0000256" key="1">
    <source>
        <dbReference type="ARBA" id="ARBA00003791"/>
    </source>
</evidence>
<feature type="binding site" evidence="14">
    <location>
        <position position="94"/>
    </location>
    <ligand>
        <name>[4Fe-4S] cluster</name>
        <dbReference type="ChEBI" id="CHEBI:49883"/>
    </ligand>
</feature>
<dbReference type="GO" id="GO:0008987">
    <property type="term" value="F:quinolinate synthetase A activity"/>
    <property type="evidence" value="ECO:0007669"/>
    <property type="project" value="UniProtKB-UniRule"/>
</dbReference>
<dbReference type="InterPro" id="IPR023066">
    <property type="entry name" value="Quinolinate_synth_type2"/>
</dbReference>
<feature type="binding site" evidence="14">
    <location>
        <position position="223"/>
    </location>
    <ligand>
        <name>iminosuccinate</name>
        <dbReference type="ChEBI" id="CHEBI:77875"/>
    </ligand>
</feature>
<evidence type="ECO:0000256" key="13">
    <source>
        <dbReference type="ARBA" id="ARBA00073059"/>
    </source>
</evidence>
<dbReference type="SUPFAM" id="SSF142754">
    <property type="entry name" value="NadA-like"/>
    <property type="match status" value="1"/>
</dbReference>
<evidence type="ECO:0000256" key="6">
    <source>
        <dbReference type="ARBA" id="ARBA00022490"/>
    </source>
</evidence>
<dbReference type="GO" id="GO:0034628">
    <property type="term" value="P:'de novo' NAD+ biosynthetic process from L-aspartate"/>
    <property type="evidence" value="ECO:0007669"/>
    <property type="project" value="TreeGrafter"/>
</dbReference>